<dbReference type="InterPro" id="IPR027417">
    <property type="entry name" value="P-loop_NTPase"/>
</dbReference>
<keyword evidence="6" id="KW-0067">ATP-binding</keyword>
<comment type="similarity">
    <text evidence="2">Belongs to the ABC transporter superfamily. ABCA family.</text>
</comment>
<dbReference type="GO" id="GO:0005319">
    <property type="term" value="F:lipid transporter activity"/>
    <property type="evidence" value="ECO:0000318"/>
    <property type="project" value="GO_Central"/>
</dbReference>
<evidence type="ECO:0000256" key="1">
    <source>
        <dbReference type="ARBA" id="ARBA00004141"/>
    </source>
</evidence>
<dbReference type="GeneID" id="10500761"/>
<dbReference type="GO" id="GO:0042626">
    <property type="term" value="F:ATPase-coupled transmembrane transporter activity"/>
    <property type="evidence" value="ECO:0000318"/>
    <property type="project" value="GO_Central"/>
</dbReference>
<keyword evidence="4 9" id="KW-0812">Transmembrane</keyword>
<dbReference type="Gene3D" id="3.40.50.300">
    <property type="entry name" value="P-loop containing nucleotide triphosphate hydrolases"/>
    <property type="match status" value="1"/>
</dbReference>
<sequence length="883" mass="98978">MSYNHFSDDNDNTDHYSSRGTFGESVNREFLHLKLLLKKNLIVASRSLVSTAIEILSPIVFVLILLGISKINNNTNPTITYDQQLPICKPYSENRCFNLMFAPINSTATIEIMKILGETNNPAIPLYFYPNDTNVLPDLNKTIGLSSGIIGMESDDEIFEFTLSHPNITIGGVSFTSFPENFTVNGQVPNDSLITPNQNELSYNVIVNTTCPLLFASCPDYTIPINNAIQRAITIYYSRLKNNQNQAIKSNNTNNIFDYTSNNYPLYPVPETLAQQFGGLFYYCGSMITFIFLLYKVSFEKEHKLKVGMTMMGLSGPMYWVSWFINCLIIDLLITLITLAIGAASQINFFLGTNFFVLFFTFYLFTISMSAVGFFLLTFIQSTKTAIGIGMGIFIVGSIFQLIFSSMGSFIFQLIYETDNSPALAARIILFVLPMFHFTKILTDIGNITKNYPSSHFTWSELNTNLNSQYLGTVIPTTGQSLGYLMVLLVAYIILAWYFEHVIPGNDGTSQPPYFFLLPSYWGFTLKKVKHIPIPHFEDEDVRQATEKAHDPNNPAPVIIRGLSKTYTKPLRPKKTVHAVKFLSLSIEQGSILCLLGSNGAGKTTTISMLTGLTEPSSGDALIYGNSVVSNINAVRKITSVVPQHDILWNELSAKEHLELFAELKGIPKHQRENSIRAALDQVKLTKVADNRISTYSGGMKRRLSVAIACIGDPKILFCDEPTTGMDPASRRHIWNLLKNIKKDKVIILTSHFMDECEILGDRVVIMSNGYMACNGNSLQLKAKFGEGYSVNLVAKSQESVPFLVDFVLKSIPNSKFLRQSALLLNFGFPLETDSNIVYNFFGQLEKMVQDENNKVLRDWEISHSNLNDVFLKVAHLSKQKNQ</sequence>
<dbReference type="VEuPathDB" id="AmoebaDB:DICPUDRAFT_31990"/>
<dbReference type="PROSITE" id="PS50893">
    <property type="entry name" value="ABC_TRANSPORTER_2"/>
    <property type="match status" value="1"/>
</dbReference>
<dbReference type="SMART" id="SM00382">
    <property type="entry name" value="AAA"/>
    <property type="match status" value="1"/>
</dbReference>
<dbReference type="InterPro" id="IPR026082">
    <property type="entry name" value="ABCA"/>
</dbReference>
<dbReference type="InParanoid" id="F0ZI61"/>
<evidence type="ECO:0000256" key="2">
    <source>
        <dbReference type="ARBA" id="ARBA00008869"/>
    </source>
</evidence>
<keyword evidence="12" id="KW-1185">Reference proteome</keyword>
<comment type="subcellular location">
    <subcellularLocation>
        <location evidence="1">Membrane</location>
        <topology evidence="1">Multi-pass membrane protein</topology>
    </subcellularLocation>
</comment>
<feature type="transmembrane region" description="Helical" evidence="9">
    <location>
        <begin position="482"/>
        <end position="499"/>
    </location>
</feature>
<dbReference type="GO" id="GO:0140359">
    <property type="term" value="F:ABC-type transporter activity"/>
    <property type="evidence" value="ECO:0007669"/>
    <property type="project" value="InterPro"/>
</dbReference>
<evidence type="ECO:0000256" key="7">
    <source>
        <dbReference type="ARBA" id="ARBA00022989"/>
    </source>
</evidence>
<feature type="transmembrane region" description="Helical" evidence="9">
    <location>
        <begin position="320"/>
        <end position="343"/>
    </location>
</feature>
<dbReference type="FunFam" id="3.40.50.300:FF:000665">
    <property type="entry name" value="ABC transporter A family member 2"/>
    <property type="match status" value="1"/>
</dbReference>
<dbReference type="AlphaFoldDB" id="F0ZI61"/>
<proteinExistence type="inferred from homology"/>
<dbReference type="Pfam" id="PF00005">
    <property type="entry name" value="ABC_tran"/>
    <property type="match status" value="1"/>
</dbReference>
<feature type="transmembrane region" description="Helical" evidence="9">
    <location>
        <begin position="355"/>
        <end position="380"/>
    </location>
</feature>
<keyword evidence="5" id="KW-0547">Nucleotide-binding</keyword>
<evidence type="ECO:0000256" key="6">
    <source>
        <dbReference type="ARBA" id="ARBA00022840"/>
    </source>
</evidence>
<feature type="transmembrane region" description="Helical" evidence="9">
    <location>
        <begin position="280"/>
        <end position="299"/>
    </location>
</feature>
<dbReference type="InterPro" id="IPR003593">
    <property type="entry name" value="AAA+_ATPase"/>
</dbReference>
<dbReference type="Proteomes" id="UP000001064">
    <property type="component" value="Unassembled WGS sequence"/>
</dbReference>
<feature type="transmembrane region" description="Helical" evidence="9">
    <location>
        <begin position="392"/>
        <end position="416"/>
    </location>
</feature>
<dbReference type="GO" id="GO:0016887">
    <property type="term" value="F:ATP hydrolysis activity"/>
    <property type="evidence" value="ECO:0007669"/>
    <property type="project" value="InterPro"/>
</dbReference>
<evidence type="ECO:0000256" key="3">
    <source>
        <dbReference type="ARBA" id="ARBA00022448"/>
    </source>
</evidence>
<feature type="domain" description="ABC transporter" evidence="10">
    <location>
        <begin position="558"/>
        <end position="794"/>
    </location>
</feature>
<dbReference type="GO" id="GO:0016020">
    <property type="term" value="C:membrane"/>
    <property type="evidence" value="ECO:0007669"/>
    <property type="project" value="UniProtKB-SubCell"/>
</dbReference>
<dbReference type="EMBL" id="GL871029">
    <property type="protein sequence ID" value="EGC36350.1"/>
    <property type="molecule type" value="Genomic_DNA"/>
</dbReference>
<feature type="transmembrane region" description="Helical" evidence="9">
    <location>
        <begin position="48"/>
        <end position="68"/>
    </location>
</feature>
<keyword evidence="7 9" id="KW-1133">Transmembrane helix</keyword>
<feature type="transmembrane region" description="Helical" evidence="9">
    <location>
        <begin position="422"/>
        <end position="442"/>
    </location>
</feature>
<keyword evidence="3" id="KW-0813">Transport</keyword>
<evidence type="ECO:0000256" key="9">
    <source>
        <dbReference type="SAM" id="Phobius"/>
    </source>
</evidence>
<organism evidence="11 12">
    <name type="scientific">Dictyostelium purpureum</name>
    <name type="common">Slime mold</name>
    <dbReference type="NCBI Taxonomy" id="5786"/>
    <lineage>
        <taxon>Eukaryota</taxon>
        <taxon>Amoebozoa</taxon>
        <taxon>Evosea</taxon>
        <taxon>Eumycetozoa</taxon>
        <taxon>Dictyostelia</taxon>
        <taxon>Dictyosteliales</taxon>
        <taxon>Dictyosteliaceae</taxon>
        <taxon>Dictyostelium</taxon>
    </lineage>
</organism>
<evidence type="ECO:0000313" key="11">
    <source>
        <dbReference type="EMBL" id="EGC36350.1"/>
    </source>
</evidence>
<dbReference type="CDD" id="cd03263">
    <property type="entry name" value="ABC_subfamily_A"/>
    <property type="match status" value="1"/>
</dbReference>
<dbReference type="STRING" id="5786.F0ZI61"/>
<evidence type="ECO:0000256" key="4">
    <source>
        <dbReference type="ARBA" id="ARBA00022692"/>
    </source>
</evidence>
<dbReference type="PANTHER" id="PTHR19229:SF205">
    <property type="entry name" value="ABC TRANSPORTER A FAMILY MEMBER 1-RELATED"/>
    <property type="match status" value="1"/>
</dbReference>
<dbReference type="PANTHER" id="PTHR19229">
    <property type="entry name" value="ATP-BINDING CASSETTE TRANSPORTER SUBFAMILY A ABCA"/>
    <property type="match status" value="1"/>
</dbReference>
<dbReference type="Pfam" id="PF12698">
    <property type="entry name" value="ABC2_membrane_3"/>
    <property type="match status" value="1"/>
</dbReference>
<dbReference type="GO" id="GO:0005524">
    <property type="term" value="F:ATP binding"/>
    <property type="evidence" value="ECO:0007669"/>
    <property type="project" value="UniProtKB-KW"/>
</dbReference>
<dbReference type="SUPFAM" id="SSF52540">
    <property type="entry name" value="P-loop containing nucleoside triphosphate hydrolases"/>
    <property type="match status" value="1"/>
</dbReference>
<dbReference type="OMA" id="LAWYFEH"/>
<reference evidence="12" key="1">
    <citation type="journal article" date="2011" name="Genome Biol.">
        <title>Comparative genomics of the social amoebae Dictyostelium discoideum and Dictyostelium purpureum.</title>
        <authorList>
            <consortium name="US DOE Joint Genome Institute (JGI-PGF)"/>
            <person name="Sucgang R."/>
            <person name="Kuo A."/>
            <person name="Tian X."/>
            <person name="Salerno W."/>
            <person name="Parikh A."/>
            <person name="Feasley C.L."/>
            <person name="Dalin E."/>
            <person name="Tu H."/>
            <person name="Huang E."/>
            <person name="Barry K."/>
            <person name="Lindquist E."/>
            <person name="Shapiro H."/>
            <person name="Bruce D."/>
            <person name="Schmutz J."/>
            <person name="Salamov A."/>
            <person name="Fey P."/>
            <person name="Gaudet P."/>
            <person name="Anjard C."/>
            <person name="Babu M.M."/>
            <person name="Basu S."/>
            <person name="Bushmanova Y."/>
            <person name="van der Wel H."/>
            <person name="Katoh-Kurasawa M."/>
            <person name="Dinh C."/>
            <person name="Coutinho P.M."/>
            <person name="Saito T."/>
            <person name="Elias M."/>
            <person name="Schaap P."/>
            <person name="Kay R.R."/>
            <person name="Henrissat B."/>
            <person name="Eichinger L."/>
            <person name="Rivero F."/>
            <person name="Putnam N.H."/>
            <person name="West C.M."/>
            <person name="Loomis W.F."/>
            <person name="Chisholm R.L."/>
            <person name="Shaulsky G."/>
            <person name="Strassmann J.E."/>
            <person name="Queller D.C."/>
            <person name="Kuspa A."/>
            <person name="Grigoriev I.V."/>
        </authorList>
    </citation>
    <scope>NUCLEOTIDE SEQUENCE [LARGE SCALE GENOMIC DNA]</scope>
    <source>
        <strain evidence="12">QSDP1</strain>
    </source>
</reference>
<evidence type="ECO:0000256" key="8">
    <source>
        <dbReference type="ARBA" id="ARBA00023136"/>
    </source>
</evidence>
<gene>
    <name evidence="11" type="primary">ABCA1</name>
    <name evidence="11" type="ORF">DICPUDRAFT_31990</name>
</gene>
<accession>F0ZI61</accession>
<dbReference type="InterPro" id="IPR003439">
    <property type="entry name" value="ABC_transporter-like_ATP-bd"/>
</dbReference>
<evidence type="ECO:0000256" key="5">
    <source>
        <dbReference type="ARBA" id="ARBA00022741"/>
    </source>
</evidence>
<keyword evidence="8 9" id="KW-0472">Membrane</keyword>
<dbReference type="OrthoDB" id="10255969at2759"/>
<dbReference type="KEGG" id="dpp:DICPUDRAFT_31990"/>
<dbReference type="RefSeq" id="XP_003287104.1">
    <property type="nucleotide sequence ID" value="XM_003287056.1"/>
</dbReference>
<dbReference type="GO" id="GO:0006869">
    <property type="term" value="P:lipid transport"/>
    <property type="evidence" value="ECO:0000318"/>
    <property type="project" value="GO_Central"/>
</dbReference>
<protein>
    <recommendedName>
        <fullName evidence="10">ABC transporter domain-containing protein</fullName>
    </recommendedName>
</protein>
<name>F0ZI61_DICPU</name>
<evidence type="ECO:0000313" key="12">
    <source>
        <dbReference type="Proteomes" id="UP000001064"/>
    </source>
</evidence>
<dbReference type="FunCoup" id="F0ZI61">
    <property type="interactions" value="90"/>
</dbReference>
<dbReference type="InterPro" id="IPR013525">
    <property type="entry name" value="ABC2_TM"/>
</dbReference>
<dbReference type="eggNOG" id="KOG0059">
    <property type="taxonomic scope" value="Eukaryota"/>
</dbReference>
<evidence type="ECO:0000259" key="10">
    <source>
        <dbReference type="PROSITE" id="PS50893"/>
    </source>
</evidence>